<name>A0ACC0AP99_CATRO</name>
<comment type="caution">
    <text evidence="1">The sequence shown here is derived from an EMBL/GenBank/DDBJ whole genome shotgun (WGS) entry which is preliminary data.</text>
</comment>
<dbReference type="Proteomes" id="UP001060085">
    <property type="component" value="Linkage Group LG05"/>
</dbReference>
<accession>A0ACC0AP99</accession>
<evidence type="ECO:0000313" key="2">
    <source>
        <dbReference type="Proteomes" id="UP001060085"/>
    </source>
</evidence>
<reference evidence="2" key="1">
    <citation type="journal article" date="2023" name="Nat. Plants">
        <title>Single-cell RNA sequencing provides a high-resolution roadmap for understanding the multicellular compartmentation of specialized metabolism.</title>
        <authorList>
            <person name="Sun S."/>
            <person name="Shen X."/>
            <person name="Li Y."/>
            <person name="Li Y."/>
            <person name="Wang S."/>
            <person name="Li R."/>
            <person name="Zhang H."/>
            <person name="Shen G."/>
            <person name="Guo B."/>
            <person name="Wei J."/>
            <person name="Xu J."/>
            <person name="St-Pierre B."/>
            <person name="Chen S."/>
            <person name="Sun C."/>
        </authorList>
    </citation>
    <scope>NUCLEOTIDE SEQUENCE [LARGE SCALE GENOMIC DNA]</scope>
</reference>
<protein>
    <submittedName>
        <fullName evidence="1">Uncharacterized protein</fullName>
    </submittedName>
</protein>
<dbReference type="EMBL" id="CM044705">
    <property type="protein sequence ID" value="KAI5661979.1"/>
    <property type="molecule type" value="Genomic_DNA"/>
</dbReference>
<proteinExistence type="predicted"/>
<evidence type="ECO:0000313" key="1">
    <source>
        <dbReference type="EMBL" id="KAI5661979.1"/>
    </source>
</evidence>
<gene>
    <name evidence="1" type="ORF">M9H77_21302</name>
</gene>
<sequence length="289" mass="32187">MENQVVRRRVNTIGNHIAAAEDISATHLLPMSCSNSLNSVIRRCDNRMYFARQASSSQACFMRQTSELGKCAQPTISSKSSTCANTSLYTSEAPIFSRPTRLESRLQNVGGEAPMFSRPTRSDSSLQNIGENQSLLKGSKYPELVPEVPCYARPSRREPQFQCKKRYSDSVPKGFQWSPKMDVAESGSAFVITVELPGISVSSIRVAVSNQILMVTGSRSIQRTKEECYYNNSISAYHKKEISEGPYKIVWLLPTNVDKDRVSADFVRGLLQITIPKLSGVRKPLKAHI</sequence>
<keyword evidence="2" id="KW-1185">Reference proteome</keyword>
<organism evidence="1 2">
    <name type="scientific">Catharanthus roseus</name>
    <name type="common">Madagascar periwinkle</name>
    <name type="synonym">Vinca rosea</name>
    <dbReference type="NCBI Taxonomy" id="4058"/>
    <lineage>
        <taxon>Eukaryota</taxon>
        <taxon>Viridiplantae</taxon>
        <taxon>Streptophyta</taxon>
        <taxon>Embryophyta</taxon>
        <taxon>Tracheophyta</taxon>
        <taxon>Spermatophyta</taxon>
        <taxon>Magnoliopsida</taxon>
        <taxon>eudicotyledons</taxon>
        <taxon>Gunneridae</taxon>
        <taxon>Pentapetalae</taxon>
        <taxon>asterids</taxon>
        <taxon>lamiids</taxon>
        <taxon>Gentianales</taxon>
        <taxon>Apocynaceae</taxon>
        <taxon>Rauvolfioideae</taxon>
        <taxon>Vinceae</taxon>
        <taxon>Catharanthinae</taxon>
        <taxon>Catharanthus</taxon>
    </lineage>
</organism>